<dbReference type="EMBL" id="CASHTH010003222">
    <property type="protein sequence ID" value="CAI8041907.1"/>
    <property type="molecule type" value="Genomic_DNA"/>
</dbReference>
<feature type="compositionally biased region" description="Polar residues" evidence="2">
    <location>
        <begin position="221"/>
        <end position="230"/>
    </location>
</feature>
<evidence type="ECO:0000256" key="2">
    <source>
        <dbReference type="SAM" id="MobiDB-lite"/>
    </source>
</evidence>
<evidence type="ECO:0000313" key="4">
    <source>
        <dbReference type="Proteomes" id="UP001174909"/>
    </source>
</evidence>
<evidence type="ECO:0000313" key="3">
    <source>
        <dbReference type="EMBL" id="CAI8041907.1"/>
    </source>
</evidence>
<accession>A0AA35X8V6</accession>
<protein>
    <submittedName>
        <fullName evidence="3">Uncharacterized protein</fullName>
    </submittedName>
</protein>
<feature type="compositionally biased region" description="Pro residues" evidence="2">
    <location>
        <begin position="198"/>
        <end position="213"/>
    </location>
</feature>
<feature type="region of interest" description="Disordered" evidence="2">
    <location>
        <begin position="191"/>
        <end position="230"/>
    </location>
</feature>
<keyword evidence="4" id="KW-1185">Reference proteome</keyword>
<evidence type="ECO:0000256" key="1">
    <source>
        <dbReference type="SAM" id="Coils"/>
    </source>
</evidence>
<gene>
    <name evidence="3" type="ORF">GBAR_LOCUS23259</name>
</gene>
<dbReference type="AlphaFoldDB" id="A0AA35X8V6"/>
<reference evidence="3" key="1">
    <citation type="submission" date="2023-03" db="EMBL/GenBank/DDBJ databases">
        <authorList>
            <person name="Steffen K."/>
            <person name="Cardenas P."/>
        </authorList>
    </citation>
    <scope>NUCLEOTIDE SEQUENCE</scope>
</reference>
<organism evidence="3 4">
    <name type="scientific">Geodia barretti</name>
    <name type="common">Barrett's horny sponge</name>
    <dbReference type="NCBI Taxonomy" id="519541"/>
    <lineage>
        <taxon>Eukaryota</taxon>
        <taxon>Metazoa</taxon>
        <taxon>Porifera</taxon>
        <taxon>Demospongiae</taxon>
        <taxon>Heteroscleromorpha</taxon>
        <taxon>Tetractinellida</taxon>
        <taxon>Astrophorina</taxon>
        <taxon>Geodiidae</taxon>
        <taxon>Geodia</taxon>
    </lineage>
</organism>
<comment type="caution">
    <text evidence="3">The sequence shown here is derived from an EMBL/GenBank/DDBJ whole genome shotgun (WGS) entry which is preliminary data.</text>
</comment>
<proteinExistence type="predicted"/>
<feature type="coiled-coil region" evidence="1">
    <location>
        <begin position="81"/>
        <end position="131"/>
    </location>
</feature>
<keyword evidence="1" id="KW-0175">Coiled coil</keyword>
<name>A0AA35X8V6_GEOBA</name>
<dbReference type="Proteomes" id="UP001174909">
    <property type="component" value="Unassembled WGS sequence"/>
</dbReference>
<sequence length="230" mass="25389">MPDERANELAQRLRKAEEAASYMERLETLASEAPTLREQVSLLQRVEERETHRKDAIENARYALSAAAEAQRELPDLIAGAANLVSQMARALREVDTFRREATAALSVVDRMDYEDELDRAMEEHEEDEDAPIQRDAQSIRMLVASRHGSTRVRRMIDELSPGFEVFAGCNLAADAMRGELTTLIMAKLAAEAESSRPPSPAARRPAPPPPQMSEPAAPVTQESANPAGD</sequence>